<evidence type="ECO:0000313" key="2">
    <source>
        <dbReference type="Proteomes" id="UP000639772"/>
    </source>
</evidence>
<organism evidence="1 2">
    <name type="scientific">Vanilla planifolia</name>
    <name type="common">Vanilla</name>
    <dbReference type="NCBI Taxonomy" id="51239"/>
    <lineage>
        <taxon>Eukaryota</taxon>
        <taxon>Viridiplantae</taxon>
        <taxon>Streptophyta</taxon>
        <taxon>Embryophyta</taxon>
        <taxon>Tracheophyta</taxon>
        <taxon>Spermatophyta</taxon>
        <taxon>Magnoliopsida</taxon>
        <taxon>Liliopsida</taxon>
        <taxon>Asparagales</taxon>
        <taxon>Orchidaceae</taxon>
        <taxon>Vanilloideae</taxon>
        <taxon>Vanilleae</taxon>
        <taxon>Vanilla</taxon>
    </lineage>
</organism>
<dbReference type="PANTHER" id="PTHR33358:SF12">
    <property type="entry name" value="F-BOX PROTEIN WITH A DOMAIN PROTEIN"/>
    <property type="match status" value="1"/>
</dbReference>
<dbReference type="EMBL" id="JADCNM010000013">
    <property type="protein sequence ID" value="KAG0455855.1"/>
    <property type="molecule type" value="Genomic_DNA"/>
</dbReference>
<dbReference type="Pfam" id="PF14476">
    <property type="entry name" value="Chloroplast_duf"/>
    <property type="match status" value="1"/>
</dbReference>
<dbReference type="Proteomes" id="UP000639772">
    <property type="component" value="Chromosome 13"/>
</dbReference>
<dbReference type="AlphaFoldDB" id="A0A835PKZ3"/>
<dbReference type="InterPro" id="IPR027949">
    <property type="entry name" value="Chloroplast_duf"/>
</dbReference>
<protein>
    <recommendedName>
        <fullName evidence="3">F-box protein</fullName>
    </recommendedName>
</protein>
<comment type="caution">
    <text evidence="1">The sequence shown here is derived from an EMBL/GenBank/DDBJ whole genome shotgun (WGS) entry which is preliminary data.</text>
</comment>
<name>A0A835PKZ3_VANPL</name>
<sequence>MAPTIRSPSLLPCRRICRASLHAPLSPKNKEVALPKMQSFIPLEDLMKRGGAAETKSFLREKEGGGLLARFLAIADAAADRAEMHAIIGEQRNNWGHHFLHSINSITLTASLMSGLACAPVEEPTSLAFKLSAVVLFTAATGMMLLVNKIQPSQLAEEQRNASRLFKQLEKSVHTSVALRSPNEACIEEAMERMLALQKAYPLPLLPGMLEKFPKVVQPTRWWPKVRTPPGGRRGAGNGWSVEMEEEMRGVLRVLKNKDEVQYVEVGQLILKINQTLAYAGPLLAGVAAVAAASIGGGHGSLPVVVGMLGGVLSAVTNTLEHGGQMGMVFELLRNCAGYYRRLEEEIEFNLAAEEEQREEGELFELKMALQLGRSLPELREMASYSSSSSSPCEDKEIKEFAGKLF</sequence>
<dbReference type="PANTHER" id="PTHR33358">
    <property type="entry name" value="F-BOX PROTEIN WITH A DOMAIN PROTEIN"/>
    <property type="match status" value="1"/>
</dbReference>
<gene>
    <name evidence="1" type="ORF">HPP92_023643</name>
</gene>
<evidence type="ECO:0008006" key="3">
    <source>
        <dbReference type="Google" id="ProtNLM"/>
    </source>
</evidence>
<reference evidence="1 2" key="1">
    <citation type="journal article" date="2020" name="Nat. Food">
        <title>A phased Vanilla planifolia genome enables genetic improvement of flavour and production.</title>
        <authorList>
            <person name="Hasing T."/>
            <person name="Tang H."/>
            <person name="Brym M."/>
            <person name="Khazi F."/>
            <person name="Huang T."/>
            <person name="Chambers A.H."/>
        </authorList>
    </citation>
    <scope>NUCLEOTIDE SEQUENCE [LARGE SCALE GENOMIC DNA]</scope>
    <source>
        <tissue evidence="1">Leaf</tissue>
    </source>
</reference>
<accession>A0A835PKZ3</accession>
<evidence type="ECO:0000313" key="1">
    <source>
        <dbReference type="EMBL" id="KAG0455855.1"/>
    </source>
</evidence>
<dbReference type="OrthoDB" id="765586at2759"/>
<proteinExistence type="predicted"/>